<keyword evidence="2" id="KW-1185">Reference proteome</keyword>
<evidence type="ECO:0000313" key="2">
    <source>
        <dbReference type="Proteomes" id="UP000762676"/>
    </source>
</evidence>
<name>A0AAV4FIS4_9GAST</name>
<dbReference type="AlphaFoldDB" id="A0AAV4FIS4"/>
<dbReference type="EMBL" id="BMAT01011438">
    <property type="protein sequence ID" value="GFR72834.1"/>
    <property type="molecule type" value="Genomic_DNA"/>
</dbReference>
<reference evidence="1 2" key="1">
    <citation type="journal article" date="2021" name="Elife">
        <title>Chloroplast acquisition without the gene transfer in kleptoplastic sea slugs, Plakobranchus ocellatus.</title>
        <authorList>
            <person name="Maeda T."/>
            <person name="Takahashi S."/>
            <person name="Yoshida T."/>
            <person name="Shimamura S."/>
            <person name="Takaki Y."/>
            <person name="Nagai Y."/>
            <person name="Toyoda A."/>
            <person name="Suzuki Y."/>
            <person name="Arimoto A."/>
            <person name="Ishii H."/>
            <person name="Satoh N."/>
            <person name="Nishiyama T."/>
            <person name="Hasebe M."/>
            <person name="Maruyama T."/>
            <person name="Minagawa J."/>
            <person name="Obokata J."/>
            <person name="Shigenobu S."/>
        </authorList>
    </citation>
    <scope>NUCLEOTIDE SEQUENCE [LARGE SCALE GENOMIC DNA]</scope>
</reference>
<dbReference type="Proteomes" id="UP000762676">
    <property type="component" value="Unassembled WGS sequence"/>
</dbReference>
<comment type="caution">
    <text evidence="1">The sequence shown here is derived from an EMBL/GenBank/DDBJ whole genome shotgun (WGS) entry which is preliminary data.</text>
</comment>
<gene>
    <name evidence="1" type="ORF">ElyMa_005716500</name>
</gene>
<protein>
    <submittedName>
        <fullName evidence="1">Uncharacterized protein</fullName>
    </submittedName>
</protein>
<accession>A0AAV4FIS4</accession>
<organism evidence="1 2">
    <name type="scientific">Elysia marginata</name>
    <dbReference type="NCBI Taxonomy" id="1093978"/>
    <lineage>
        <taxon>Eukaryota</taxon>
        <taxon>Metazoa</taxon>
        <taxon>Spiralia</taxon>
        <taxon>Lophotrochozoa</taxon>
        <taxon>Mollusca</taxon>
        <taxon>Gastropoda</taxon>
        <taxon>Heterobranchia</taxon>
        <taxon>Euthyneura</taxon>
        <taxon>Panpulmonata</taxon>
        <taxon>Sacoglossa</taxon>
        <taxon>Placobranchoidea</taxon>
        <taxon>Plakobranchidae</taxon>
        <taxon>Elysia</taxon>
    </lineage>
</organism>
<evidence type="ECO:0000313" key="1">
    <source>
        <dbReference type="EMBL" id="GFR72834.1"/>
    </source>
</evidence>
<proteinExistence type="predicted"/>
<sequence>MGLHVTLLEPKISFGLRWLTLRFTVPHYLLTGTMAIKLKDYLTSKEIHHTGTLQVNRVELTMDTPRCVSCTVLLKPVTSENVAYVENRWSALTATLESAGSTVLKMTMDSSVLITIANGCRPYIVPSKVVEHLIKRDHAYAELYNQISTVYSYSGMKLVEEMKLFSTKPYTCAILLASVMEQARTYLVKYNQIKSSLMLRILNMPECS</sequence>